<dbReference type="Pfam" id="PF08241">
    <property type="entry name" value="Methyltransf_11"/>
    <property type="match status" value="1"/>
</dbReference>
<evidence type="ECO:0000313" key="3">
    <source>
        <dbReference type="Proteomes" id="UP000728032"/>
    </source>
</evidence>
<evidence type="ECO:0000313" key="2">
    <source>
        <dbReference type="EMBL" id="CAD7659509.1"/>
    </source>
</evidence>
<dbReference type="Proteomes" id="UP000728032">
    <property type="component" value="Unassembled WGS sequence"/>
</dbReference>
<dbReference type="InterPro" id="IPR052356">
    <property type="entry name" value="Thiol_S-MT"/>
</dbReference>
<feature type="domain" description="Methyltransferase type 11" evidence="1">
    <location>
        <begin position="2"/>
        <end position="53"/>
    </location>
</feature>
<name>A0A7R9MGB2_9ACAR</name>
<gene>
    <name evidence="2" type="ORF">ONB1V03_LOCUS16104</name>
</gene>
<dbReference type="AlphaFoldDB" id="A0A7R9MGB2"/>
<dbReference type="InterPro" id="IPR013216">
    <property type="entry name" value="Methyltransf_11"/>
</dbReference>
<keyword evidence="3" id="KW-1185">Reference proteome</keyword>
<dbReference type="Gene3D" id="3.40.50.150">
    <property type="entry name" value="Vaccinia Virus protein VP39"/>
    <property type="match status" value="1"/>
</dbReference>
<accession>A0A7R9MGB2</accession>
<dbReference type="EMBL" id="OC932396">
    <property type="protein sequence ID" value="CAD7659509.1"/>
    <property type="molecule type" value="Genomic_DNA"/>
</dbReference>
<dbReference type="EMBL" id="CAJPVJ010017571">
    <property type="protein sequence ID" value="CAG2176671.1"/>
    <property type="molecule type" value="Genomic_DNA"/>
</dbReference>
<dbReference type="CDD" id="cd02440">
    <property type="entry name" value="AdoMet_MTases"/>
    <property type="match status" value="1"/>
</dbReference>
<organism evidence="2">
    <name type="scientific">Oppiella nova</name>
    <dbReference type="NCBI Taxonomy" id="334625"/>
    <lineage>
        <taxon>Eukaryota</taxon>
        <taxon>Metazoa</taxon>
        <taxon>Ecdysozoa</taxon>
        <taxon>Arthropoda</taxon>
        <taxon>Chelicerata</taxon>
        <taxon>Arachnida</taxon>
        <taxon>Acari</taxon>
        <taxon>Acariformes</taxon>
        <taxon>Sarcoptiformes</taxon>
        <taxon>Oribatida</taxon>
        <taxon>Brachypylina</taxon>
        <taxon>Oppioidea</taxon>
        <taxon>Oppiidae</taxon>
        <taxon>Oppiella</taxon>
    </lineage>
</organism>
<sequence length="108" mass="12334">MDYIVGDMEDMHQIGDNSMDAVIWCSVLCSVNSPTKALKEVIRVLKPGGHVYFSEHCLYPGGACRLNRKSCDDIERCGFRDLTINHVFRDNARDILMNHWIWGHGLKP</sequence>
<dbReference type="PANTHER" id="PTHR45036">
    <property type="entry name" value="METHYLTRANSFERASE LIKE 7B"/>
    <property type="match status" value="1"/>
</dbReference>
<protein>
    <recommendedName>
        <fullName evidence="1">Methyltransferase type 11 domain-containing protein</fullName>
    </recommendedName>
</protein>
<dbReference type="GO" id="GO:0008757">
    <property type="term" value="F:S-adenosylmethionine-dependent methyltransferase activity"/>
    <property type="evidence" value="ECO:0007669"/>
    <property type="project" value="InterPro"/>
</dbReference>
<dbReference type="OrthoDB" id="416496at2759"/>
<dbReference type="InterPro" id="IPR029063">
    <property type="entry name" value="SAM-dependent_MTases_sf"/>
</dbReference>
<proteinExistence type="predicted"/>
<reference evidence="2" key="1">
    <citation type="submission" date="2020-11" db="EMBL/GenBank/DDBJ databases">
        <authorList>
            <person name="Tran Van P."/>
        </authorList>
    </citation>
    <scope>NUCLEOTIDE SEQUENCE</scope>
</reference>
<dbReference type="PANTHER" id="PTHR45036:SF1">
    <property type="entry name" value="METHYLTRANSFERASE LIKE 7A"/>
    <property type="match status" value="1"/>
</dbReference>
<evidence type="ECO:0000259" key="1">
    <source>
        <dbReference type="Pfam" id="PF08241"/>
    </source>
</evidence>
<dbReference type="SUPFAM" id="SSF53335">
    <property type="entry name" value="S-adenosyl-L-methionine-dependent methyltransferases"/>
    <property type="match status" value="1"/>
</dbReference>